<dbReference type="PANTHER" id="PTHR24093:SF513">
    <property type="entry name" value="CATION-TRANSPORTING ATPASE I-RELATED"/>
    <property type="match status" value="1"/>
</dbReference>
<keyword evidence="2 11" id="KW-0812">Transmembrane</keyword>
<keyword evidence="8 11" id="KW-1133">Transmembrane helix</keyword>
<evidence type="ECO:0000259" key="12">
    <source>
        <dbReference type="Pfam" id="PF00122"/>
    </source>
</evidence>
<dbReference type="SUPFAM" id="SSF81665">
    <property type="entry name" value="Calcium ATPase, transmembrane domain M"/>
    <property type="match status" value="1"/>
</dbReference>
<evidence type="ECO:0000256" key="2">
    <source>
        <dbReference type="ARBA" id="ARBA00022692"/>
    </source>
</evidence>
<dbReference type="Pfam" id="PF00689">
    <property type="entry name" value="Cation_ATPase_C"/>
    <property type="match status" value="1"/>
</dbReference>
<dbReference type="Gene3D" id="2.70.150.10">
    <property type="entry name" value="Calcium-transporting ATPase, cytoplasmic transduction domain A"/>
    <property type="match status" value="1"/>
</dbReference>
<dbReference type="InterPro" id="IPR059000">
    <property type="entry name" value="ATPase_P-type_domA"/>
</dbReference>
<dbReference type="SFLD" id="SFLDG00002">
    <property type="entry name" value="C1.7:_P-type_atpase_like"/>
    <property type="match status" value="1"/>
</dbReference>
<evidence type="ECO:0000256" key="4">
    <source>
        <dbReference type="ARBA" id="ARBA00022741"/>
    </source>
</evidence>
<dbReference type="Proteomes" id="UP001601992">
    <property type="component" value="Unassembled WGS sequence"/>
</dbReference>
<dbReference type="SFLD" id="SFLDS00003">
    <property type="entry name" value="Haloacid_Dehalogenase"/>
    <property type="match status" value="1"/>
</dbReference>
<feature type="transmembrane region" description="Helical" evidence="11">
    <location>
        <begin position="1395"/>
        <end position="1416"/>
    </location>
</feature>
<evidence type="ECO:0000256" key="3">
    <source>
        <dbReference type="ARBA" id="ARBA00022723"/>
    </source>
</evidence>
<evidence type="ECO:0000259" key="13">
    <source>
        <dbReference type="Pfam" id="PF00689"/>
    </source>
</evidence>
<feature type="transmembrane region" description="Helical" evidence="11">
    <location>
        <begin position="1484"/>
        <end position="1507"/>
    </location>
</feature>
<dbReference type="Gene3D" id="3.40.1110.10">
    <property type="entry name" value="Calcium-transporting ATPase, cytoplasmic domain N"/>
    <property type="match status" value="1"/>
</dbReference>
<keyword evidence="4" id="KW-0547">Nucleotide-binding</keyword>
<dbReference type="PRINTS" id="PR00119">
    <property type="entry name" value="CATATPASE"/>
</dbReference>
<accession>A0ABW6SI14</accession>
<dbReference type="EMBL" id="JBIAQY010000045">
    <property type="protein sequence ID" value="MFF3575249.1"/>
    <property type="molecule type" value="Genomic_DNA"/>
</dbReference>
<feature type="domain" description="Cation-transporting P-type ATPase C-terminal" evidence="13">
    <location>
        <begin position="1346"/>
        <end position="1495"/>
    </location>
</feature>
<dbReference type="Pfam" id="PF00122">
    <property type="entry name" value="E1-E2_ATPase"/>
    <property type="match status" value="1"/>
</dbReference>
<keyword evidence="5" id="KW-0067">ATP-binding</keyword>
<dbReference type="SUPFAM" id="SSF81653">
    <property type="entry name" value="Calcium ATPase, transduction domain A"/>
    <property type="match status" value="1"/>
</dbReference>
<evidence type="ECO:0000256" key="9">
    <source>
        <dbReference type="ARBA" id="ARBA00023136"/>
    </source>
</evidence>
<feature type="transmembrane region" description="Helical" evidence="11">
    <location>
        <begin position="1451"/>
        <end position="1472"/>
    </location>
</feature>
<comment type="catalytic activity">
    <reaction evidence="10">
        <text>ATP + H2O = ADP + phosphate + H(+)</text>
        <dbReference type="Rhea" id="RHEA:13065"/>
        <dbReference type="ChEBI" id="CHEBI:15377"/>
        <dbReference type="ChEBI" id="CHEBI:15378"/>
        <dbReference type="ChEBI" id="CHEBI:30616"/>
        <dbReference type="ChEBI" id="CHEBI:43474"/>
        <dbReference type="ChEBI" id="CHEBI:456216"/>
    </reaction>
</comment>
<evidence type="ECO:0000313" key="15">
    <source>
        <dbReference type="Proteomes" id="UP001601992"/>
    </source>
</evidence>
<dbReference type="InterPro" id="IPR001757">
    <property type="entry name" value="P_typ_ATPase"/>
</dbReference>
<evidence type="ECO:0000256" key="1">
    <source>
        <dbReference type="ARBA" id="ARBA00004651"/>
    </source>
</evidence>
<reference evidence="14 15" key="1">
    <citation type="submission" date="2024-10" db="EMBL/GenBank/DDBJ databases">
        <title>The Natural Products Discovery Center: Release of the First 8490 Sequenced Strains for Exploring Actinobacteria Biosynthetic Diversity.</title>
        <authorList>
            <person name="Kalkreuter E."/>
            <person name="Kautsar S.A."/>
            <person name="Yang D."/>
            <person name="Bader C.D."/>
            <person name="Teijaro C.N."/>
            <person name="Fluegel L."/>
            <person name="Davis C.M."/>
            <person name="Simpson J.R."/>
            <person name="Lauterbach L."/>
            <person name="Steele A.D."/>
            <person name="Gui C."/>
            <person name="Meng S."/>
            <person name="Li G."/>
            <person name="Viehrig K."/>
            <person name="Ye F."/>
            <person name="Su P."/>
            <person name="Kiefer A.F."/>
            <person name="Nichols A."/>
            <person name="Cepeda A.J."/>
            <person name="Yan W."/>
            <person name="Fan B."/>
            <person name="Jiang Y."/>
            <person name="Adhikari A."/>
            <person name="Zheng C.-J."/>
            <person name="Schuster L."/>
            <person name="Cowan T.M."/>
            <person name="Smanski M.J."/>
            <person name="Chevrette M.G."/>
            <person name="De Carvalho L.P.S."/>
            <person name="Shen B."/>
        </authorList>
    </citation>
    <scope>NUCLEOTIDE SEQUENCE [LARGE SCALE GENOMIC DNA]</scope>
    <source>
        <strain evidence="14 15">NPDC002593</strain>
    </source>
</reference>
<keyword evidence="3" id="KW-0479">Metal-binding</keyword>
<sequence length="1513" mass="158170">MATAPIRLPLTATGVTLGLLRRPVAVAARLADPAAARIASELTEGLGRELSALVDPRRMRTQRRVTVHGNRIHAEVRGLRSARSARVAELVHKHLEQEPAVDWFQVNAATGRVMVAAEPQCLSPAQLETILERVEDLAGTSDEPWNRQFEHPSDREPVLTSALQLAGDVIGIGAAVTGRLLPAPPPAHVVRGAVALVDGQPRLRGRLEAQLGRHRADTVISIGNAVGQALDSEVTGLCADAVQRAVRLVEAAARFAQWRRWEQLIADADLPGVDEYDPPEPRPIALPRGPIERCTEQAGAAAVVASAATLAGGRAVADAADAVAAGVPKAARAGRETFAGAMSTLMAARGVLTLDPLMWRRLDRVSAVIVDRDAVRGQRAVVLDAESHDDSWPVEHVWSAAQRLLRRNGEELPIPPPPEHRRENLHLGIDADPRPGIATDPSGSGFDSGDPRWHLLHEYGRVVGRALIGNEPHPGAVGLLATARQAGLRVVLIGDEGTGELRRSADEFVLTGGSVSELVRRLQQQGHVVAVVSGHAHRALGAADLGIGIATCTRGVPTQIPWQADVVCPDPGSARQIIAATGRARDVSERGRVLTLSAGTLSGLLLASGPAESRAARATSPIAAATLMGLITGLSSGRRAATAAGPAEVRLVPWHALEPDEVLARLPAPHRPIPQPRSHAAAATSRLSQRLATPARSLAGLVADVRRELADPMTPILGVGAVASALLGSPTDAVLVGTVLGLNATVSALQRRRARVSLDKLLLGERLTARRLTGTGEIQTPADDLLPGDVIALATGEVVPADARLLETDGLEVDESGLTGEAVTVEKQTPATPGALLAERTGMVFEGSVVVSGEATAVVVAVGTATEAGRALATAAPPPTGGVQEQLHSLTRRVLPFTLSGGTAVTVTSFLRGLPLRAALADGLAVAVAAVPEGLPLVATVAQLAATRRLSRRGVLVRSSRTIEALGRIDTMCFDKTGTLTEGQLRLVAVADLDQQWDRDDFASTPQSRELLRAAAHACPNPEDSPLVHATDRAVVEAAHTHLGHRPPHAWDRIEEVPFESFRGYSAAVGNTGQHIRLAVKGAPEVLLPRCDQVLCTDNEGRPRISRFTPKFRTAAETAVRRLAAQGLRVLVVARRDFASAPDDVTEEIEQLTLLGFLGIADSPRPQALELLAELARNDISVRMITGDHPITARAVAEQLAIPADTVATGADLDALDEDGQAELIEQATVFARVSPEHKVRIVSALQRRGHTVAMAGDGSNDAAAIRTADVGIGLAARGSVAAREAADLILTDTGSVLDLTVLLETLAEGRGMWQRVRDAIGVLVGGNAGEVAFTVLGTLLSGRAPIGTRQFLVVNLLTDLGPAMALTLADTRPADDTDTADTTLGPPPGIGTEFLQAVAVRGTCTTLGAGAAWLLGRATGRRRRADTMALAALIGTQLGQTLVIGRHSSLVWTTVAGSSALLAAIIMTPGVNRFFGCVPLGPVAWSIVLGCTATGTGAALLAGRALSEPPAG</sequence>
<dbReference type="InterPro" id="IPR036412">
    <property type="entry name" value="HAD-like_sf"/>
</dbReference>
<dbReference type="Gene3D" id="3.40.50.1000">
    <property type="entry name" value="HAD superfamily/HAD-like"/>
    <property type="match status" value="1"/>
</dbReference>
<dbReference type="InterPro" id="IPR023299">
    <property type="entry name" value="ATPase_P-typ_cyto_dom_N"/>
</dbReference>
<gene>
    <name evidence="14" type="ORF">ACFYXQ_46725</name>
</gene>
<evidence type="ECO:0000256" key="7">
    <source>
        <dbReference type="ARBA" id="ARBA00022967"/>
    </source>
</evidence>
<dbReference type="InterPro" id="IPR023298">
    <property type="entry name" value="ATPase_P-typ_TM_dom_sf"/>
</dbReference>
<proteinExistence type="predicted"/>
<dbReference type="InterPro" id="IPR006068">
    <property type="entry name" value="ATPase_P-typ_cation-transptr_C"/>
</dbReference>
<dbReference type="PROSITE" id="PS00154">
    <property type="entry name" value="ATPASE_E1_E2"/>
    <property type="match status" value="1"/>
</dbReference>
<dbReference type="InterPro" id="IPR023214">
    <property type="entry name" value="HAD_sf"/>
</dbReference>
<evidence type="ECO:0000256" key="5">
    <source>
        <dbReference type="ARBA" id="ARBA00022840"/>
    </source>
</evidence>
<dbReference type="SFLD" id="SFLDF00027">
    <property type="entry name" value="p-type_atpase"/>
    <property type="match status" value="1"/>
</dbReference>
<dbReference type="PRINTS" id="PR00120">
    <property type="entry name" value="HATPASE"/>
</dbReference>
<feature type="domain" description="P-type ATPase A" evidence="12">
    <location>
        <begin position="768"/>
        <end position="872"/>
    </location>
</feature>
<dbReference type="InterPro" id="IPR008250">
    <property type="entry name" value="ATPase_P-typ_transduc_dom_A_sf"/>
</dbReference>
<dbReference type="InterPro" id="IPR044492">
    <property type="entry name" value="P_typ_ATPase_HD_dom"/>
</dbReference>
<dbReference type="SUPFAM" id="SSF81660">
    <property type="entry name" value="Metal cation-transporting ATPase, ATP-binding domain N"/>
    <property type="match status" value="1"/>
</dbReference>
<dbReference type="Pfam" id="PF13246">
    <property type="entry name" value="Cation_ATPase"/>
    <property type="match status" value="1"/>
</dbReference>
<evidence type="ECO:0000256" key="11">
    <source>
        <dbReference type="SAM" id="Phobius"/>
    </source>
</evidence>
<dbReference type="Gene3D" id="1.20.1110.10">
    <property type="entry name" value="Calcium-transporting ATPase, transmembrane domain"/>
    <property type="match status" value="1"/>
</dbReference>
<evidence type="ECO:0000256" key="6">
    <source>
        <dbReference type="ARBA" id="ARBA00022842"/>
    </source>
</evidence>
<keyword evidence="15" id="KW-1185">Reference proteome</keyword>
<dbReference type="RefSeq" id="WP_169541852.1">
    <property type="nucleotide sequence ID" value="NZ_JBIAQY010000045.1"/>
</dbReference>
<comment type="caution">
    <text evidence="14">The sequence shown here is derived from an EMBL/GenBank/DDBJ whole genome shotgun (WGS) entry which is preliminary data.</text>
</comment>
<organism evidence="14 15">
    <name type="scientific">Nocardia jiangxiensis</name>
    <dbReference type="NCBI Taxonomy" id="282685"/>
    <lineage>
        <taxon>Bacteria</taxon>
        <taxon>Bacillati</taxon>
        <taxon>Actinomycetota</taxon>
        <taxon>Actinomycetes</taxon>
        <taxon>Mycobacteriales</taxon>
        <taxon>Nocardiaceae</taxon>
        <taxon>Nocardia</taxon>
    </lineage>
</organism>
<dbReference type="SUPFAM" id="SSF56784">
    <property type="entry name" value="HAD-like"/>
    <property type="match status" value="1"/>
</dbReference>
<dbReference type="NCBIfam" id="TIGR01494">
    <property type="entry name" value="ATPase_P-type"/>
    <property type="match status" value="2"/>
</dbReference>
<protein>
    <submittedName>
        <fullName evidence="14">HAD-IC family P-type ATPase</fullName>
    </submittedName>
</protein>
<keyword evidence="6" id="KW-0460">Magnesium</keyword>
<evidence type="ECO:0000256" key="10">
    <source>
        <dbReference type="ARBA" id="ARBA00049360"/>
    </source>
</evidence>
<dbReference type="InterPro" id="IPR018303">
    <property type="entry name" value="ATPase_P-typ_P_site"/>
</dbReference>
<name>A0ABW6SI14_9NOCA</name>
<evidence type="ECO:0000256" key="8">
    <source>
        <dbReference type="ARBA" id="ARBA00022989"/>
    </source>
</evidence>
<evidence type="ECO:0000313" key="14">
    <source>
        <dbReference type="EMBL" id="MFF3575249.1"/>
    </source>
</evidence>
<keyword evidence="9 11" id="KW-0472">Membrane</keyword>
<comment type="subcellular location">
    <subcellularLocation>
        <location evidence="1">Cell membrane</location>
        <topology evidence="1">Multi-pass membrane protein</topology>
    </subcellularLocation>
</comment>
<keyword evidence="7" id="KW-1278">Translocase</keyword>
<dbReference type="PANTHER" id="PTHR24093">
    <property type="entry name" value="CATION TRANSPORTING ATPASE"/>
    <property type="match status" value="1"/>
</dbReference>